<proteinExistence type="predicted"/>
<evidence type="ECO:0000313" key="4">
    <source>
        <dbReference type="Proteomes" id="UP000295083"/>
    </source>
</evidence>
<feature type="region of interest" description="Disordered" evidence="2">
    <location>
        <begin position="342"/>
        <end position="361"/>
    </location>
</feature>
<dbReference type="AlphaFoldDB" id="A0A4R8Q7M5"/>
<gene>
    <name evidence="3" type="ORF">C8035_v004205</name>
</gene>
<feature type="region of interest" description="Disordered" evidence="2">
    <location>
        <begin position="1"/>
        <end position="73"/>
    </location>
</feature>
<reference evidence="3 4" key="1">
    <citation type="submission" date="2018-11" db="EMBL/GenBank/DDBJ databases">
        <title>Genome sequence and assembly of Colletotrichum spinosum.</title>
        <authorList>
            <person name="Gan P."/>
            <person name="Shirasu K."/>
        </authorList>
    </citation>
    <scope>NUCLEOTIDE SEQUENCE [LARGE SCALE GENOMIC DNA]</scope>
    <source>
        <strain evidence="3 4">CBS 515.97</strain>
    </source>
</reference>
<protein>
    <submittedName>
        <fullName evidence="3">Uncharacterized protein</fullName>
    </submittedName>
</protein>
<accession>A0A4R8Q7M5</accession>
<feature type="region of interest" description="Disordered" evidence="2">
    <location>
        <begin position="380"/>
        <end position="430"/>
    </location>
</feature>
<organism evidence="3 4">
    <name type="scientific">Colletotrichum spinosum</name>
    <dbReference type="NCBI Taxonomy" id="1347390"/>
    <lineage>
        <taxon>Eukaryota</taxon>
        <taxon>Fungi</taxon>
        <taxon>Dikarya</taxon>
        <taxon>Ascomycota</taxon>
        <taxon>Pezizomycotina</taxon>
        <taxon>Sordariomycetes</taxon>
        <taxon>Hypocreomycetidae</taxon>
        <taxon>Glomerellales</taxon>
        <taxon>Glomerellaceae</taxon>
        <taxon>Colletotrichum</taxon>
        <taxon>Colletotrichum orbiculare species complex</taxon>
    </lineage>
</organism>
<evidence type="ECO:0000313" key="3">
    <source>
        <dbReference type="EMBL" id="TDZ29783.1"/>
    </source>
</evidence>
<dbReference type="EMBL" id="QAPG01000176">
    <property type="protein sequence ID" value="TDZ29783.1"/>
    <property type="molecule type" value="Genomic_DNA"/>
</dbReference>
<feature type="region of interest" description="Disordered" evidence="2">
    <location>
        <begin position="112"/>
        <end position="137"/>
    </location>
</feature>
<evidence type="ECO:0000256" key="1">
    <source>
        <dbReference type="SAM" id="Coils"/>
    </source>
</evidence>
<feature type="compositionally biased region" description="Basic and acidic residues" evidence="2">
    <location>
        <begin position="398"/>
        <end position="412"/>
    </location>
</feature>
<keyword evidence="4" id="KW-1185">Reference proteome</keyword>
<dbReference type="Proteomes" id="UP000295083">
    <property type="component" value="Unassembled WGS sequence"/>
</dbReference>
<keyword evidence="1" id="KW-0175">Coiled coil</keyword>
<evidence type="ECO:0000256" key="2">
    <source>
        <dbReference type="SAM" id="MobiDB-lite"/>
    </source>
</evidence>
<comment type="caution">
    <text evidence="3">The sequence shown here is derived from an EMBL/GenBank/DDBJ whole genome shotgun (WGS) entry which is preliminary data.</text>
</comment>
<name>A0A4R8Q7M5_9PEZI</name>
<sequence length="973" mass="107324">MDIWTRAPAHKNKDGDDASVNYASTDDGLSQDEASDFGDQPNKGPPAFDGSDSPNLIDFNEGGGDENTKHDRGDFTLRLDNICQALDQAHQSPTPKAMPDKKDLYLSSYPQAQKSLDPKTPPFTPSKKSSPQGSAASFTPARSAYYDALPSLDFRDDKIAALEARYKMLADSHENLRIENDRLDAVNERLKRDKEQADNRIGNLKAKIDGEKSLRIGAEKLAVDLDEKNNRLEMELATLQAEYENVEPMLAKYKRKLSGLQDSIQPREDDFQDIGHRLLNAVQYVREIEAFAQTYLASHPEAIEEFAAVDLFPSGTGRKFDSSRKAEAAPLMSFNEPLLSISASSGGQEDSPCSVSPATSLPNNLIEEDISVNTNCQEEIRTPPASVSKALDPQTPKPEMRTPEPRASEGRLEASLPNRPPSDMSGLQWHSDSSNIWTSDFEKSRAMQIHQGARPAALAPETNSRRVIMSNLPSGIHIQQVLEHVRGGSILKAHVVSMGCGQDAMAEIEFVDAEKAVAFHQFTKRREFGFFVDDRCKKARILLPSTDSFPVNESMNVRLGEGCTRCLVVTGFPAPRLSAVLDLAGLSRSFTDVVTHFAHYDDGGFEISFSSIRVAVQVRDIIIRSRHFVGDKHGNGVVFGSDPCDAPVEDLQVPFLPAEYASDLAILDSKNASLFLTEEERQADVQRLTEDIIAAADPEDPDAFHPEDLKKNIVWEKRTCWDDIPTYTTYDPDQRRDVLCQRDPASGAMRYQYHGNWVMVPAESRRMWLHNNQDSPNPYTQKTADLFYAASGEIDQRKIVVDDGGVDGGAEQSINEQHSIPAESSVDEFVSAVPSLVDVSRGSFNFQNTAQHVPVGVYANNIGGNSGIFLPSLQSQNVQSYTTTTVFNTPHMPSYRTCGKVIESPISPPPIVDMDKGIGGDVHGISKAGFQQLTAQIRQDKNMGASRIQSAMDRSVGMMQPRSVKSPSQAPFW</sequence>
<feature type="coiled-coil region" evidence="1">
    <location>
        <begin position="159"/>
        <end position="242"/>
    </location>
</feature>